<dbReference type="Gene3D" id="1.20.1050.90">
    <property type="entry name" value="RecF/RecN/SMC, N-terminal domain"/>
    <property type="match status" value="1"/>
</dbReference>
<keyword evidence="7 9" id="KW-0067">ATP-binding</keyword>
<dbReference type="Gene3D" id="3.40.50.300">
    <property type="entry name" value="P-loop containing nucleotide triphosphate hydrolases"/>
    <property type="match status" value="1"/>
</dbReference>
<evidence type="ECO:0000256" key="8">
    <source>
        <dbReference type="ARBA" id="ARBA00023125"/>
    </source>
</evidence>
<dbReference type="InterPro" id="IPR027417">
    <property type="entry name" value="P-loop_NTPase"/>
</dbReference>
<dbReference type="InterPro" id="IPR003593">
    <property type="entry name" value="AAA+_ATPase"/>
</dbReference>
<dbReference type="PANTHER" id="PTHR32182">
    <property type="entry name" value="DNA REPLICATION AND REPAIR PROTEIN RECF"/>
    <property type="match status" value="1"/>
</dbReference>
<dbReference type="Pfam" id="PF02463">
    <property type="entry name" value="SMC_N"/>
    <property type="match status" value="1"/>
</dbReference>
<dbReference type="PANTHER" id="PTHR32182:SF0">
    <property type="entry name" value="DNA REPLICATION AND REPAIR PROTEIN RECF"/>
    <property type="match status" value="1"/>
</dbReference>
<comment type="subcellular location">
    <subcellularLocation>
        <location evidence="1 9">Cytoplasm</location>
    </subcellularLocation>
</comment>
<keyword evidence="5 9" id="KW-0235">DNA replication</keyword>
<dbReference type="SUPFAM" id="SSF52540">
    <property type="entry name" value="P-loop containing nucleoside triphosphate hydrolases"/>
    <property type="match status" value="1"/>
</dbReference>
<evidence type="ECO:0000256" key="5">
    <source>
        <dbReference type="ARBA" id="ARBA00022705"/>
    </source>
</evidence>
<comment type="similarity">
    <text evidence="2 9">Belongs to the RecF family.</text>
</comment>
<keyword evidence="9" id="KW-0227">DNA damage</keyword>
<dbReference type="NCBIfam" id="TIGR00611">
    <property type="entry name" value="recf"/>
    <property type="match status" value="1"/>
</dbReference>
<dbReference type="InterPro" id="IPR001238">
    <property type="entry name" value="DNA-binding_RecF"/>
</dbReference>
<dbReference type="InterPro" id="IPR042174">
    <property type="entry name" value="RecF_2"/>
</dbReference>
<keyword evidence="6 9" id="KW-0547">Nucleotide-binding</keyword>
<keyword evidence="8 9" id="KW-0238">DNA-binding</keyword>
<name>A0ABY7YSK1_9HYPH</name>
<evidence type="ECO:0000313" key="11">
    <source>
        <dbReference type="EMBL" id="WDR04338.1"/>
    </source>
</evidence>
<reference evidence="11 12" key="1">
    <citation type="submission" date="2023-02" db="EMBL/GenBank/DDBJ databases">
        <title>Devosia algicola sp. nov., isolated from the phycosphere of marine algae.</title>
        <authorList>
            <person name="Kim J.M."/>
            <person name="Lee J.K."/>
            <person name="Choi B.J."/>
            <person name="Bayburt H."/>
            <person name="Jeon C.O."/>
        </authorList>
    </citation>
    <scope>NUCLEOTIDE SEQUENCE [LARGE SCALE GENOMIC DNA]</scope>
    <source>
        <strain evidence="11 12">G20-9</strain>
    </source>
</reference>
<sequence>MSRLRLSAFRNYTAAALDLDARHVVLTGPNGAGKTNLLEAISLLSPGRGLRRASFEMVQAQGAESPWAVAATIETSQGPVDIGSGASGNDGGARRVRINGANARSVEAMSDYLRVLWLTPAMDGLFSGPAADRRRFLDRLVTTLIPGHSATVNDFDKIMRQRNRLLEENGDAHWLNAIETQMAETAAAIHLARTDSLTHLQALTSQSLSDDSFPAAHLALAPLFEDRNEPISSTDLEAELSEIWRRSRGLDRAAGRTTVGPHRVDLDVVHAQKAMPAALGSTGEQKALLIGLVLAHARLVKQRAGITPFLLLDEIAAHLDPDRRRALFAALDGLGGQCFLTGTDPMLFEALADRSQPILVRGGRLHPGH</sequence>
<gene>
    <name evidence="9 11" type="primary">recF</name>
    <name evidence="11" type="ORF">PSQ19_15795</name>
</gene>
<proteinExistence type="inferred from homology"/>
<accession>A0ABY7YSK1</accession>
<dbReference type="InterPro" id="IPR018078">
    <property type="entry name" value="DNA-binding_RecF_CS"/>
</dbReference>
<keyword evidence="9" id="KW-0742">SOS response</keyword>
<organism evidence="11 12">
    <name type="scientific">Devosia algicola</name>
    <dbReference type="NCBI Taxonomy" id="3026418"/>
    <lineage>
        <taxon>Bacteria</taxon>
        <taxon>Pseudomonadati</taxon>
        <taxon>Pseudomonadota</taxon>
        <taxon>Alphaproteobacteria</taxon>
        <taxon>Hyphomicrobiales</taxon>
        <taxon>Devosiaceae</taxon>
        <taxon>Devosia</taxon>
    </lineage>
</organism>
<evidence type="ECO:0000256" key="1">
    <source>
        <dbReference type="ARBA" id="ARBA00004496"/>
    </source>
</evidence>
<feature type="binding site" evidence="9">
    <location>
        <begin position="28"/>
        <end position="35"/>
    </location>
    <ligand>
        <name>ATP</name>
        <dbReference type="ChEBI" id="CHEBI:30616"/>
    </ligand>
</feature>
<dbReference type="EMBL" id="CP118246">
    <property type="protein sequence ID" value="WDR04338.1"/>
    <property type="molecule type" value="Genomic_DNA"/>
</dbReference>
<dbReference type="InterPro" id="IPR003395">
    <property type="entry name" value="RecF/RecN/SMC_N"/>
</dbReference>
<evidence type="ECO:0000256" key="4">
    <source>
        <dbReference type="ARBA" id="ARBA00022490"/>
    </source>
</evidence>
<evidence type="ECO:0000256" key="6">
    <source>
        <dbReference type="ARBA" id="ARBA00022741"/>
    </source>
</evidence>
<dbReference type="SMART" id="SM00382">
    <property type="entry name" value="AAA"/>
    <property type="match status" value="1"/>
</dbReference>
<evidence type="ECO:0000256" key="3">
    <source>
        <dbReference type="ARBA" id="ARBA00020170"/>
    </source>
</evidence>
<evidence type="ECO:0000256" key="9">
    <source>
        <dbReference type="HAMAP-Rule" id="MF_00365"/>
    </source>
</evidence>
<evidence type="ECO:0000256" key="7">
    <source>
        <dbReference type="ARBA" id="ARBA00022840"/>
    </source>
</evidence>
<keyword evidence="12" id="KW-1185">Reference proteome</keyword>
<keyword evidence="9" id="KW-0234">DNA repair</keyword>
<evidence type="ECO:0000259" key="10">
    <source>
        <dbReference type="SMART" id="SM00382"/>
    </source>
</evidence>
<feature type="domain" description="AAA+ ATPase" evidence="10">
    <location>
        <begin position="20"/>
        <end position="362"/>
    </location>
</feature>
<dbReference type="Proteomes" id="UP001220530">
    <property type="component" value="Chromosome"/>
</dbReference>
<comment type="function">
    <text evidence="9">The RecF protein is involved in DNA metabolism; it is required for DNA replication and normal SOS inducibility. RecF binds preferentially to single-stranded, linear DNA. It also seems to bind ATP.</text>
</comment>
<keyword evidence="4 9" id="KW-0963">Cytoplasm</keyword>
<evidence type="ECO:0000313" key="12">
    <source>
        <dbReference type="Proteomes" id="UP001220530"/>
    </source>
</evidence>
<dbReference type="PROSITE" id="PS00617">
    <property type="entry name" value="RECF_1"/>
    <property type="match status" value="1"/>
</dbReference>
<evidence type="ECO:0000256" key="2">
    <source>
        <dbReference type="ARBA" id="ARBA00008016"/>
    </source>
</evidence>
<dbReference type="HAMAP" id="MF_00365">
    <property type="entry name" value="RecF"/>
    <property type="match status" value="1"/>
</dbReference>
<protein>
    <recommendedName>
        <fullName evidence="3 9">DNA replication and repair protein RecF</fullName>
    </recommendedName>
</protein>